<evidence type="ECO:0000313" key="4">
    <source>
        <dbReference type="Proteomes" id="UP001595629"/>
    </source>
</evidence>
<protein>
    <submittedName>
        <fullName evidence="3">Uncharacterized protein</fullName>
    </submittedName>
</protein>
<gene>
    <name evidence="3" type="ORF">ACFORG_00100</name>
</gene>
<dbReference type="EMBL" id="JBHRXI010000001">
    <property type="protein sequence ID" value="MFC3612143.1"/>
    <property type="molecule type" value="Genomic_DNA"/>
</dbReference>
<name>A0ABV7TDP6_9RHOB</name>
<accession>A0ABV7TDP6</accession>
<evidence type="ECO:0000256" key="1">
    <source>
        <dbReference type="PROSITE-ProRule" id="PRU00252"/>
    </source>
</evidence>
<keyword evidence="2" id="KW-0732">Signal</keyword>
<keyword evidence="1" id="KW-0238">DNA-binding</keyword>
<feature type="signal peptide" evidence="2">
    <location>
        <begin position="1"/>
        <end position="29"/>
    </location>
</feature>
<evidence type="ECO:0000256" key="2">
    <source>
        <dbReference type="SAM" id="SignalP"/>
    </source>
</evidence>
<reference evidence="4" key="1">
    <citation type="journal article" date="2019" name="Int. J. Syst. Evol. Microbiol.">
        <title>The Global Catalogue of Microorganisms (GCM) 10K type strain sequencing project: providing services to taxonomists for standard genome sequencing and annotation.</title>
        <authorList>
            <consortium name="The Broad Institute Genomics Platform"/>
            <consortium name="The Broad Institute Genome Sequencing Center for Infectious Disease"/>
            <person name="Wu L."/>
            <person name="Ma J."/>
        </authorList>
    </citation>
    <scope>NUCLEOTIDE SEQUENCE [LARGE SCALE GENOMIC DNA]</scope>
    <source>
        <strain evidence="4">KCTC 42911</strain>
    </source>
</reference>
<dbReference type="Proteomes" id="UP001595629">
    <property type="component" value="Unassembled WGS sequence"/>
</dbReference>
<comment type="caution">
    <text evidence="3">The sequence shown here is derived from an EMBL/GenBank/DDBJ whole genome shotgun (WGS) entry which is preliminary data.</text>
</comment>
<dbReference type="PROSITE" id="PS50935">
    <property type="entry name" value="SSB"/>
    <property type="match status" value="1"/>
</dbReference>
<dbReference type="InterPro" id="IPR000424">
    <property type="entry name" value="Primosome_PriB/ssb"/>
</dbReference>
<organism evidence="3 4">
    <name type="scientific">Lutimaribacter marinistellae</name>
    <dbReference type="NCBI Taxonomy" id="1820329"/>
    <lineage>
        <taxon>Bacteria</taxon>
        <taxon>Pseudomonadati</taxon>
        <taxon>Pseudomonadota</taxon>
        <taxon>Alphaproteobacteria</taxon>
        <taxon>Rhodobacterales</taxon>
        <taxon>Roseobacteraceae</taxon>
        <taxon>Lutimaribacter</taxon>
    </lineage>
</organism>
<keyword evidence="4" id="KW-1185">Reference proteome</keyword>
<proteinExistence type="predicted"/>
<evidence type="ECO:0000313" key="3">
    <source>
        <dbReference type="EMBL" id="MFC3612143.1"/>
    </source>
</evidence>
<sequence length="258" mass="27661">MTGMRIGHSSWRALTCALLLFVCPMGAAAQDAAFRIAQSFEAKGHRIPYTLYLKLSPASPTRMNADAFIDLRNLQRNLPGLLSQVIDETCKHRYAVAIADTRAAGRSVTVSGQLQAKFWTCNDKDPATHYRGLLLLAQNVDFTATASARVRRNCVELQLTDVQIDPGGLLGSVADLFGLTERARQIILEKGAEVLARNPICPKLPPDLAVLSPRFVSGGTQEIGDGGIGATLGGSVDTSAATMIALLQAMKRRGLADD</sequence>
<dbReference type="RefSeq" id="WP_386733335.1">
    <property type="nucleotide sequence ID" value="NZ_JBHRXI010000001.1"/>
</dbReference>
<feature type="chain" id="PRO_5047342056" evidence="2">
    <location>
        <begin position="30"/>
        <end position="258"/>
    </location>
</feature>